<name>C8PLH2_9BACT</name>
<comment type="function">
    <text evidence="5">Transfers and isomerizes the ribose moiety from AdoMet to the 7-aminomethyl group of 7-deazaguanine (preQ1-tRNA) to give epoxyqueuosine (oQ-tRNA).</text>
</comment>
<dbReference type="OrthoDB" id="9805933at2"/>
<keyword evidence="4 5" id="KW-0671">Queuosine biosynthesis</keyword>
<dbReference type="InterPro" id="IPR042118">
    <property type="entry name" value="QueA_dom1"/>
</dbReference>
<dbReference type="PANTHER" id="PTHR30307">
    <property type="entry name" value="S-ADENOSYLMETHIONINE:TRNA RIBOSYLTRANSFERASE-ISOMERASE"/>
    <property type="match status" value="1"/>
</dbReference>
<evidence type="ECO:0000256" key="5">
    <source>
        <dbReference type="HAMAP-Rule" id="MF_00113"/>
    </source>
</evidence>
<dbReference type="AlphaFoldDB" id="C8PLH2"/>
<keyword evidence="3 5" id="KW-0949">S-adenosyl-L-methionine</keyword>
<reference evidence="6 7" key="1">
    <citation type="submission" date="2009-07" db="EMBL/GenBank/DDBJ databases">
        <authorList>
            <person name="Madupu R."/>
            <person name="Sebastian Y."/>
            <person name="Durkin A.S."/>
            <person name="Torralba M."/>
            <person name="Methe B."/>
            <person name="Sutton G.G."/>
            <person name="Strausberg R.L."/>
            <person name="Nelson K.E."/>
        </authorList>
    </citation>
    <scope>NUCLEOTIDE SEQUENCE [LARGE SCALE GENOMIC DNA]</scope>
    <source>
        <strain evidence="6 7">RM3268</strain>
    </source>
</reference>
<dbReference type="HAMAP" id="MF_00113">
    <property type="entry name" value="QueA"/>
    <property type="match status" value="1"/>
</dbReference>
<keyword evidence="1 5" id="KW-0963">Cytoplasm</keyword>
<keyword evidence="6" id="KW-0413">Isomerase</keyword>
<evidence type="ECO:0000313" key="7">
    <source>
        <dbReference type="Proteomes" id="UP000005709"/>
    </source>
</evidence>
<dbReference type="GO" id="GO:0051075">
    <property type="term" value="F:S-adenosylmethionine:tRNA ribosyltransferase-isomerase activity"/>
    <property type="evidence" value="ECO:0007669"/>
    <property type="project" value="UniProtKB-EC"/>
</dbReference>
<evidence type="ECO:0000256" key="3">
    <source>
        <dbReference type="ARBA" id="ARBA00022691"/>
    </source>
</evidence>
<dbReference type="InterPro" id="IPR042119">
    <property type="entry name" value="QueA_dom2"/>
</dbReference>
<dbReference type="Pfam" id="PF02547">
    <property type="entry name" value="Queuosine_synth"/>
    <property type="match status" value="1"/>
</dbReference>
<dbReference type="NCBIfam" id="TIGR00113">
    <property type="entry name" value="queA"/>
    <property type="match status" value="1"/>
</dbReference>
<organism evidence="6 7">
    <name type="scientific">Campylobacter gracilis RM3268</name>
    <dbReference type="NCBI Taxonomy" id="553220"/>
    <lineage>
        <taxon>Bacteria</taxon>
        <taxon>Pseudomonadati</taxon>
        <taxon>Campylobacterota</taxon>
        <taxon>Epsilonproteobacteria</taxon>
        <taxon>Campylobacterales</taxon>
        <taxon>Campylobacteraceae</taxon>
        <taxon>Campylobacter</taxon>
    </lineage>
</organism>
<dbReference type="Gene3D" id="2.40.10.240">
    <property type="entry name" value="QueA-like"/>
    <property type="match status" value="1"/>
</dbReference>
<dbReference type="eggNOG" id="COG0809">
    <property type="taxonomic scope" value="Bacteria"/>
</dbReference>
<dbReference type="EMBL" id="ACYG01000032">
    <property type="protein sequence ID" value="EEV16284.1"/>
    <property type="molecule type" value="Genomic_DNA"/>
</dbReference>
<dbReference type="STRING" id="824.CGRAC_1459"/>
<gene>
    <name evidence="5 6" type="primary">queA</name>
    <name evidence="6" type="ORF">CAMGR0001_1981</name>
</gene>
<accession>C8PLH2</accession>
<evidence type="ECO:0000256" key="1">
    <source>
        <dbReference type="ARBA" id="ARBA00022490"/>
    </source>
</evidence>
<evidence type="ECO:0000313" key="6">
    <source>
        <dbReference type="EMBL" id="EEV16284.1"/>
    </source>
</evidence>
<proteinExistence type="inferred from homology"/>
<dbReference type="InterPro" id="IPR036100">
    <property type="entry name" value="QueA_sf"/>
</dbReference>
<keyword evidence="7" id="KW-1185">Reference proteome</keyword>
<comment type="subunit">
    <text evidence="5">Monomer.</text>
</comment>
<comment type="catalytic activity">
    <reaction evidence="5">
        <text>7-aminomethyl-7-carbaguanosine(34) in tRNA + S-adenosyl-L-methionine = epoxyqueuosine(34) in tRNA + adenine + L-methionine + 2 H(+)</text>
        <dbReference type="Rhea" id="RHEA:32155"/>
        <dbReference type="Rhea" id="RHEA-COMP:10342"/>
        <dbReference type="Rhea" id="RHEA-COMP:18582"/>
        <dbReference type="ChEBI" id="CHEBI:15378"/>
        <dbReference type="ChEBI" id="CHEBI:16708"/>
        <dbReference type="ChEBI" id="CHEBI:57844"/>
        <dbReference type="ChEBI" id="CHEBI:59789"/>
        <dbReference type="ChEBI" id="CHEBI:82833"/>
        <dbReference type="ChEBI" id="CHEBI:194443"/>
        <dbReference type="EC" id="2.4.99.17"/>
    </reaction>
</comment>
<dbReference type="InterPro" id="IPR003699">
    <property type="entry name" value="QueA"/>
</dbReference>
<dbReference type="EC" id="2.4.99.17" evidence="5"/>
<dbReference type="NCBIfam" id="NF001140">
    <property type="entry name" value="PRK00147.1"/>
    <property type="match status" value="1"/>
</dbReference>
<comment type="subcellular location">
    <subcellularLocation>
        <location evidence="5">Cytoplasm</location>
    </subcellularLocation>
</comment>
<comment type="similarity">
    <text evidence="5">Belongs to the QueA family.</text>
</comment>
<dbReference type="SUPFAM" id="SSF111337">
    <property type="entry name" value="QueA-like"/>
    <property type="match status" value="1"/>
</dbReference>
<dbReference type="Gene3D" id="3.40.1780.10">
    <property type="entry name" value="QueA-like"/>
    <property type="match status" value="1"/>
</dbReference>
<dbReference type="UniPathway" id="UPA00392"/>
<comment type="pathway">
    <text evidence="5">tRNA modification; tRNA-queuosine biosynthesis.</text>
</comment>
<dbReference type="RefSeq" id="WP_005873260.1">
    <property type="nucleotide sequence ID" value="NZ_ACYG01000032.1"/>
</dbReference>
<dbReference type="GO" id="GO:0005737">
    <property type="term" value="C:cytoplasm"/>
    <property type="evidence" value="ECO:0007669"/>
    <property type="project" value="UniProtKB-SubCell"/>
</dbReference>
<evidence type="ECO:0000256" key="2">
    <source>
        <dbReference type="ARBA" id="ARBA00022679"/>
    </source>
</evidence>
<comment type="caution">
    <text evidence="6">The sequence shown here is derived from an EMBL/GenBank/DDBJ whole genome shotgun (WGS) entry which is preliminary data.</text>
</comment>
<keyword evidence="2 5" id="KW-0808">Transferase</keyword>
<sequence length="339" mass="38016">MADLNLVGSYDYELPSELIASAPVMPKQSARLLIYDRAKQQITHAHFGDLADALPPCDIIFNDTRVIKARLFGHKNSGGKIELLLNSPLEGNKFSAYIRGSVKVGSELKFQSGLEARVCELMEGGLRIVQFECGGKALNTHDVFEICERIGHVPLPPYIKRADTKQDVSWYQSIFAREQGAVAAPTASLHFNDAMLNDLRKRHEIYFITLHVGAGTFKPVEVADLREHKMHGELYSIPPQTTQILKSERKILGVGTTVTRTIENFARNGQSSGICELFLHPGNPPIRQNFLLTNFHLPKSTLIMLVASFIGLERTLELYRIAVEKRYRFYSYGDGMLVL</sequence>
<protein>
    <recommendedName>
        <fullName evidence="5">S-adenosylmethionine:tRNA ribosyltransferase-isomerase</fullName>
        <ecNumber evidence="5">2.4.99.17</ecNumber>
    </recommendedName>
    <alternativeName>
        <fullName evidence="5">Queuosine biosynthesis protein QueA</fullName>
    </alternativeName>
</protein>
<dbReference type="GO" id="GO:0008616">
    <property type="term" value="P:tRNA queuosine(34) biosynthetic process"/>
    <property type="evidence" value="ECO:0007669"/>
    <property type="project" value="UniProtKB-UniRule"/>
</dbReference>
<evidence type="ECO:0000256" key="4">
    <source>
        <dbReference type="ARBA" id="ARBA00022785"/>
    </source>
</evidence>
<dbReference type="Proteomes" id="UP000005709">
    <property type="component" value="Unassembled WGS sequence"/>
</dbReference>
<dbReference type="PANTHER" id="PTHR30307:SF0">
    <property type="entry name" value="S-ADENOSYLMETHIONINE:TRNA RIBOSYLTRANSFERASE-ISOMERASE"/>
    <property type="match status" value="1"/>
</dbReference>